<gene>
    <name evidence="4" type="ORF">AALT52_02495</name>
</gene>
<dbReference type="PANTHER" id="PTHR36435">
    <property type="entry name" value="SLR1288 PROTEIN"/>
    <property type="match status" value="1"/>
</dbReference>
<feature type="transmembrane region" description="Helical" evidence="2">
    <location>
        <begin position="171"/>
        <end position="188"/>
    </location>
</feature>
<dbReference type="EC" id="3.4.-.-" evidence="4"/>
<dbReference type="InterPro" id="IPR052710">
    <property type="entry name" value="CAAX_protease"/>
</dbReference>
<reference evidence="4 5" key="1">
    <citation type="submission" date="2024-03" db="EMBL/GenBank/DDBJ databases">
        <title>Mouse gut bacterial collection (mGBC) of GemPharmatech.</title>
        <authorList>
            <person name="He Y."/>
            <person name="Dong L."/>
            <person name="Wu D."/>
            <person name="Gao X."/>
            <person name="Lin Z."/>
        </authorList>
    </citation>
    <scope>NUCLEOTIDE SEQUENCE [LARGE SCALE GENOMIC DNA]</scope>
    <source>
        <strain evidence="4 5">15-30</strain>
    </source>
</reference>
<dbReference type="EMBL" id="JBCLUF010000006">
    <property type="protein sequence ID" value="MEY8661767.1"/>
    <property type="molecule type" value="Genomic_DNA"/>
</dbReference>
<feature type="transmembrane region" description="Helical" evidence="2">
    <location>
        <begin position="144"/>
        <end position="165"/>
    </location>
</feature>
<feature type="transmembrane region" description="Helical" evidence="2">
    <location>
        <begin position="75"/>
        <end position="98"/>
    </location>
</feature>
<keyword evidence="2" id="KW-1133">Transmembrane helix</keyword>
<organism evidence="4 5">
    <name type="scientific">Ligilactobacillus faecis</name>
    <dbReference type="NCBI Taxonomy" id="762833"/>
    <lineage>
        <taxon>Bacteria</taxon>
        <taxon>Bacillati</taxon>
        <taxon>Bacillota</taxon>
        <taxon>Bacilli</taxon>
        <taxon>Lactobacillales</taxon>
        <taxon>Lactobacillaceae</taxon>
        <taxon>Ligilactobacillus</taxon>
    </lineage>
</organism>
<feature type="domain" description="CAAX prenyl protease 2/Lysostaphin resistance protein A-like" evidence="3">
    <location>
        <begin position="119"/>
        <end position="203"/>
    </location>
</feature>
<evidence type="ECO:0000259" key="3">
    <source>
        <dbReference type="Pfam" id="PF02517"/>
    </source>
</evidence>
<dbReference type="InterPro" id="IPR003675">
    <property type="entry name" value="Rce1/LyrA-like_dom"/>
</dbReference>
<dbReference type="GO" id="GO:0016787">
    <property type="term" value="F:hydrolase activity"/>
    <property type="evidence" value="ECO:0007669"/>
    <property type="project" value="UniProtKB-KW"/>
</dbReference>
<dbReference type="Pfam" id="PF02517">
    <property type="entry name" value="Rce1-like"/>
    <property type="match status" value="1"/>
</dbReference>
<evidence type="ECO:0000313" key="4">
    <source>
        <dbReference type="EMBL" id="MEY8661767.1"/>
    </source>
</evidence>
<keyword evidence="4" id="KW-0378">Hydrolase</keyword>
<dbReference type="Proteomes" id="UP001565236">
    <property type="component" value="Unassembled WGS sequence"/>
</dbReference>
<evidence type="ECO:0000256" key="2">
    <source>
        <dbReference type="SAM" id="Phobius"/>
    </source>
</evidence>
<keyword evidence="2" id="KW-0472">Membrane</keyword>
<evidence type="ECO:0000313" key="5">
    <source>
        <dbReference type="Proteomes" id="UP001565236"/>
    </source>
</evidence>
<feature type="transmembrane region" description="Helical" evidence="2">
    <location>
        <begin position="35"/>
        <end position="54"/>
    </location>
</feature>
<dbReference type="PANTHER" id="PTHR36435:SF6">
    <property type="entry name" value="ABORTIVE INFECTION PROTEIN"/>
    <property type="match status" value="1"/>
</dbReference>
<sequence>MKKTLPKNALVILVIYCLTMMLSPLLWQLLKNNDLYYPLVTLINGSGACLMIWYTRLHASDRSDQLKTTLPKEGLYLLLGLLLLFFCQWGGPLFEQLFFASPRFSANTSYLLAVYHKYPYYLLTIVIFLPVMEEFVFRKVLFKDLALFSDPLLAAFVSSLLFSLAHQDGHYLTYLLIGLVLCYVYTKTDRLRDPIIMHCLMNLTILLLA</sequence>
<protein>
    <submittedName>
        <fullName evidence="4">CPBP family intramembrane glutamic endopeptidase</fullName>
        <ecNumber evidence="4">3.4.-.-</ecNumber>
    </submittedName>
</protein>
<feature type="transmembrane region" description="Helical" evidence="2">
    <location>
        <begin position="9"/>
        <end position="29"/>
    </location>
</feature>
<dbReference type="RefSeq" id="WP_369940891.1">
    <property type="nucleotide sequence ID" value="NZ_JBCLUF010000006.1"/>
</dbReference>
<keyword evidence="2" id="KW-0812">Transmembrane</keyword>
<evidence type="ECO:0000256" key="1">
    <source>
        <dbReference type="ARBA" id="ARBA00009067"/>
    </source>
</evidence>
<accession>A0ABV4DQN3</accession>
<proteinExistence type="inferred from homology"/>
<keyword evidence="5" id="KW-1185">Reference proteome</keyword>
<feature type="transmembrane region" description="Helical" evidence="2">
    <location>
        <begin position="118"/>
        <end position="137"/>
    </location>
</feature>
<name>A0ABV4DQN3_9LACO</name>
<comment type="similarity">
    <text evidence="1">Belongs to the UPF0177 family.</text>
</comment>
<comment type="caution">
    <text evidence="4">The sequence shown here is derived from an EMBL/GenBank/DDBJ whole genome shotgun (WGS) entry which is preliminary data.</text>
</comment>